<comment type="subcellular location">
    <subcellularLocation>
        <location evidence="4">Cytoplasm</location>
    </subcellularLocation>
</comment>
<dbReference type="Proteomes" id="UP000572377">
    <property type="component" value="Unassembled WGS sequence"/>
</dbReference>
<dbReference type="PANTHER" id="PTHR46509:SF1">
    <property type="entry name" value="PHOSPHOADENOSINE PHOSPHOSULFATE REDUCTASE"/>
    <property type="match status" value="1"/>
</dbReference>
<dbReference type="GO" id="GO:0051539">
    <property type="term" value="F:4 iron, 4 sulfur cluster binding"/>
    <property type="evidence" value="ECO:0007669"/>
    <property type="project" value="UniProtKB-UniRule"/>
</dbReference>
<feature type="region of interest" description="Disordered" evidence="5">
    <location>
        <begin position="216"/>
        <end position="249"/>
    </location>
</feature>
<dbReference type="InterPro" id="IPR014729">
    <property type="entry name" value="Rossmann-like_a/b/a_fold"/>
</dbReference>
<protein>
    <recommendedName>
        <fullName evidence="4">Adenosine 5'-phosphosulfate reductase</fullName>
        <shortName evidence="4">APS reductase</shortName>
        <ecNumber evidence="4">1.8.4.10</ecNumber>
    </recommendedName>
    <alternativeName>
        <fullName evidence="4">5'-adenylylsulfate reductase</fullName>
    </alternativeName>
    <alternativeName>
        <fullName evidence="4">Thioredoxin-dependent 5'-adenylylsulfate reductase</fullName>
    </alternativeName>
</protein>
<evidence type="ECO:0000256" key="5">
    <source>
        <dbReference type="SAM" id="MobiDB-lite"/>
    </source>
</evidence>
<organism evidence="7 8">
    <name type="scientific">Halovulum dunhuangense</name>
    <dbReference type="NCBI Taxonomy" id="1505036"/>
    <lineage>
        <taxon>Bacteria</taxon>
        <taxon>Pseudomonadati</taxon>
        <taxon>Pseudomonadota</taxon>
        <taxon>Alphaproteobacteria</taxon>
        <taxon>Rhodobacterales</taxon>
        <taxon>Paracoccaceae</taxon>
        <taxon>Halovulum</taxon>
    </lineage>
</organism>
<dbReference type="NCBIfam" id="NF002537">
    <property type="entry name" value="PRK02090.1"/>
    <property type="match status" value="1"/>
</dbReference>
<dbReference type="InterPro" id="IPR002500">
    <property type="entry name" value="PAPS_reduct_dom"/>
</dbReference>
<dbReference type="EC" id="1.8.4.10" evidence="4"/>
<dbReference type="SUPFAM" id="SSF52402">
    <property type="entry name" value="Adenine nucleotide alpha hydrolases-like"/>
    <property type="match status" value="1"/>
</dbReference>
<feature type="active site" description="Nucleophile; cysteine thiosulfonate intermediate" evidence="4">
    <location>
        <position position="231"/>
    </location>
</feature>
<evidence type="ECO:0000256" key="1">
    <source>
        <dbReference type="ARBA" id="ARBA00009732"/>
    </source>
</evidence>
<dbReference type="InterPro" id="IPR004511">
    <property type="entry name" value="PAPS/APS_Rdtase"/>
</dbReference>
<evidence type="ECO:0000313" key="7">
    <source>
        <dbReference type="EMBL" id="NNU79195.1"/>
    </source>
</evidence>
<dbReference type="PANTHER" id="PTHR46509">
    <property type="entry name" value="PHOSPHOADENOSINE PHOSPHOSULFATE REDUCTASE"/>
    <property type="match status" value="1"/>
</dbReference>
<evidence type="ECO:0000259" key="6">
    <source>
        <dbReference type="Pfam" id="PF01507"/>
    </source>
</evidence>
<dbReference type="HAMAP" id="MF_00063">
    <property type="entry name" value="CysH"/>
    <property type="match status" value="1"/>
</dbReference>
<dbReference type="EMBL" id="JABFBC010000001">
    <property type="protein sequence ID" value="NNU79195.1"/>
    <property type="molecule type" value="Genomic_DNA"/>
</dbReference>
<dbReference type="RefSeq" id="WP_171321958.1">
    <property type="nucleotide sequence ID" value="NZ_JABFBC010000001.1"/>
</dbReference>
<dbReference type="Pfam" id="PF01507">
    <property type="entry name" value="PAPS_reduct"/>
    <property type="match status" value="1"/>
</dbReference>
<dbReference type="GO" id="GO:0070814">
    <property type="term" value="P:hydrogen sulfide biosynthetic process"/>
    <property type="evidence" value="ECO:0007669"/>
    <property type="project" value="UniProtKB-UniRule"/>
</dbReference>
<comment type="cofactor">
    <cofactor evidence="4">
        <name>[4Fe-4S] cluster</name>
        <dbReference type="ChEBI" id="CHEBI:49883"/>
    </cofactor>
    <text evidence="4">Binds 1 [4Fe-4S] cluster per subunit.</text>
</comment>
<evidence type="ECO:0000256" key="2">
    <source>
        <dbReference type="ARBA" id="ARBA00023002"/>
    </source>
</evidence>
<feature type="binding site" evidence="4">
    <location>
        <position position="205"/>
    </location>
    <ligand>
        <name>[4Fe-4S] cluster</name>
        <dbReference type="ChEBI" id="CHEBI:49883"/>
    </ligand>
</feature>
<keyword evidence="8" id="KW-1185">Reference proteome</keyword>
<dbReference type="GO" id="GO:0046872">
    <property type="term" value="F:metal ion binding"/>
    <property type="evidence" value="ECO:0007669"/>
    <property type="project" value="UniProtKB-KW"/>
</dbReference>
<keyword evidence="4" id="KW-0411">Iron-sulfur</keyword>
<feature type="binding site" evidence="4">
    <location>
        <position position="124"/>
    </location>
    <ligand>
        <name>[4Fe-4S] cluster</name>
        <dbReference type="ChEBI" id="CHEBI:49883"/>
    </ligand>
</feature>
<comment type="catalytic activity">
    <reaction evidence="4">
        <text>[thioredoxin]-disulfide + sulfite + AMP + 2 H(+) = adenosine 5'-phosphosulfate + [thioredoxin]-dithiol</text>
        <dbReference type="Rhea" id="RHEA:21976"/>
        <dbReference type="Rhea" id="RHEA-COMP:10698"/>
        <dbReference type="Rhea" id="RHEA-COMP:10700"/>
        <dbReference type="ChEBI" id="CHEBI:15378"/>
        <dbReference type="ChEBI" id="CHEBI:17359"/>
        <dbReference type="ChEBI" id="CHEBI:29950"/>
        <dbReference type="ChEBI" id="CHEBI:50058"/>
        <dbReference type="ChEBI" id="CHEBI:58243"/>
        <dbReference type="ChEBI" id="CHEBI:456215"/>
        <dbReference type="EC" id="1.8.4.10"/>
    </reaction>
</comment>
<dbReference type="Gene3D" id="3.40.50.620">
    <property type="entry name" value="HUPs"/>
    <property type="match status" value="1"/>
</dbReference>
<accession>A0A849KVR0</accession>
<evidence type="ECO:0000256" key="4">
    <source>
        <dbReference type="HAMAP-Rule" id="MF_00063"/>
    </source>
</evidence>
<evidence type="ECO:0000256" key="3">
    <source>
        <dbReference type="ARBA" id="ARBA00024327"/>
    </source>
</evidence>
<sequence>MLLEPSIRFTPDLAVAALNTRYEGAPADEVLHAALRLYAGRIAVVSSFGAESAVLLHMLAQINPHAPVLMIDTLMLFPETLDYQRRLGAALGLTDVHRITPDAGALSAGDPWDALHLSDPDACCRLRKVAPLSRALAPFEAHVNGRKRYQSGTRARLRPFEQDAGGAIKVNPLADWGPRELAAYMDRHALPRHPLVARGYASIGCAPCTTRVAPGEDTRAGRWRGRDKTECGIHFGPDGRAERKERRHP</sequence>
<keyword evidence="4" id="KW-0963">Cytoplasm</keyword>
<keyword evidence="4" id="KW-0408">Iron</keyword>
<comment type="pathway">
    <text evidence="3 4">Sulfur metabolism; hydrogen sulfide biosynthesis; sulfite from sulfate.</text>
</comment>
<proteinExistence type="inferred from homology"/>
<name>A0A849KVR0_9RHOB</name>
<dbReference type="AlphaFoldDB" id="A0A849KVR0"/>
<dbReference type="PIRSF" id="PIRSF000857">
    <property type="entry name" value="PAPS_reductase"/>
    <property type="match status" value="1"/>
</dbReference>
<keyword evidence="4" id="KW-0479">Metal-binding</keyword>
<gene>
    <name evidence="4" type="primary">cysH</name>
    <name evidence="7" type="ORF">HMH01_01975</name>
</gene>
<dbReference type="GO" id="GO:0004604">
    <property type="term" value="F:phosphoadenylyl-sulfate reductase (thioredoxin) activity"/>
    <property type="evidence" value="ECO:0007669"/>
    <property type="project" value="UniProtKB-UniRule"/>
</dbReference>
<keyword evidence="2 4" id="KW-0560">Oxidoreductase</keyword>
<feature type="domain" description="Phosphoadenosine phosphosulphate reductase" evidence="6">
    <location>
        <begin position="42"/>
        <end position="210"/>
    </location>
</feature>
<evidence type="ECO:0000313" key="8">
    <source>
        <dbReference type="Proteomes" id="UP000572377"/>
    </source>
</evidence>
<comment type="similarity">
    <text evidence="1 4">Belongs to the PAPS reductase family. CysH subfamily.</text>
</comment>
<feature type="binding site" evidence="4">
    <location>
        <position position="123"/>
    </location>
    <ligand>
        <name>[4Fe-4S] cluster</name>
        <dbReference type="ChEBI" id="CHEBI:49883"/>
    </ligand>
</feature>
<dbReference type="GO" id="GO:0043866">
    <property type="term" value="F:adenylyl-sulfate reductase (thioredoxin) activity"/>
    <property type="evidence" value="ECO:0007669"/>
    <property type="project" value="UniProtKB-EC"/>
</dbReference>
<reference evidence="7 8" key="1">
    <citation type="submission" date="2020-05" db="EMBL/GenBank/DDBJ databases">
        <title>Gimesia benthica sp. nov., a novel planctomycete isolated from a deep-sea water sample of the Northwest Indian Ocean.</title>
        <authorList>
            <person name="Wang J."/>
            <person name="Ruan C."/>
            <person name="Song L."/>
            <person name="Zhu Y."/>
            <person name="Li A."/>
            <person name="Zheng X."/>
            <person name="Wang L."/>
            <person name="Lu Z."/>
            <person name="Huang Y."/>
            <person name="Du W."/>
            <person name="Zhou Y."/>
            <person name="Huang L."/>
            <person name="Dai X."/>
        </authorList>
    </citation>
    <scope>NUCLEOTIDE SEQUENCE [LARGE SCALE GENOMIC DNA]</scope>
    <source>
        <strain evidence="7 8">YYQ-30</strain>
    </source>
</reference>
<dbReference type="GO" id="GO:0019379">
    <property type="term" value="P:sulfate assimilation, phosphoadenylyl sulfate reduction by phosphoadenylyl-sulfate reductase (thioredoxin)"/>
    <property type="evidence" value="ECO:0007669"/>
    <property type="project" value="UniProtKB-UniRule"/>
</dbReference>
<dbReference type="GO" id="GO:0005737">
    <property type="term" value="C:cytoplasm"/>
    <property type="evidence" value="ECO:0007669"/>
    <property type="project" value="UniProtKB-SubCell"/>
</dbReference>
<comment type="function">
    <text evidence="4">Catalyzes the formation of sulfite from adenosine 5'-phosphosulfate (APS) using thioredoxin as an electron donor.</text>
</comment>
<feature type="binding site" evidence="4">
    <location>
        <position position="208"/>
    </location>
    <ligand>
        <name>[4Fe-4S] cluster</name>
        <dbReference type="ChEBI" id="CHEBI:49883"/>
    </ligand>
</feature>
<comment type="caution">
    <text evidence="7">The sequence shown here is derived from an EMBL/GenBank/DDBJ whole genome shotgun (WGS) entry which is preliminary data.</text>
</comment>